<evidence type="ECO:0000259" key="4">
    <source>
        <dbReference type="Pfam" id="PF25876"/>
    </source>
</evidence>
<keyword evidence="9" id="KW-1185">Reference proteome</keyword>
<accession>A0A3N1PNP9</accession>
<dbReference type="FunFam" id="2.40.420.20:FF:000001">
    <property type="entry name" value="Efflux RND transporter periplasmic adaptor subunit"/>
    <property type="match status" value="1"/>
</dbReference>
<reference evidence="8 9" key="1">
    <citation type="submission" date="2018-11" db="EMBL/GenBank/DDBJ databases">
        <title>Genomic Encyclopedia of Type Strains, Phase IV (KMG-IV): sequencing the most valuable type-strain genomes for metagenomic binning, comparative biology and taxonomic classification.</title>
        <authorList>
            <person name="Goeker M."/>
        </authorList>
    </citation>
    <scope>NUCLEOTIDE SEQUENCE [LARGE SCALE GENOMIC DNA]</scope>
    <source>
        <strain evidence="8 9">DSM 21945</strain>
    </source>
</reference>
<keyword evidence="3" id="KW-0175">Coiled coil</keyword>
<comment type="similarity">
    <text evidence="2">Belongs to the membrane fusion protein (MFP) (TC 8.A.1) family.</text>
</comment>
<dbReference type="STRING" id="584787.GCA_001247655_03091"/>
<evidence type="ECO:0000259" key="5">
    <source>
        <dbReference type="Pfam" id="PF25917"/>
    </source>
</evidence>
<dbReference type="GO" id="GO:0046677">
    <property type="term" value="P:response to antibiotic"/>
    <property type="evidence" value="ECO:0007669"/>
    <property type="project" value="TreeGrafter"/>
</dbReference>
<dbReference type="GO" id="GO:0022857">
    <property type="term" value="F:transmembrane transporter activity"/>
    <property type="evidence" value="ECO:0007669"/>
    <property type="project" value="InterPro"/>
</dbReference>
<dbReference type="Pfam" id="PF25876">
    <property type="entry name" value="HH_MFP_RND"/>
    <property type="match status" value="1"/>
</dbReference>
<dbReference type="Gene3D" id="2.40.50.100">
    <property type="match status" value="1"/>
</dbReference>
<dbReference type="PANTHER" id="PTHR30158">
    <property type="entry name" value="ACRA/E-RELATED COMPONENT OF DRUG EFFLUX TRANSPORTER"/>
    <property type="match status" value="1"/>
</dbReference>
<dbReference type="InterPro" id="IPR058626">
    <property type="entry name" value="MdtA-like_b-barrel"/>
</dbReference>
<sequence>MSIRSRLAVLGLLVLTGCSPKAEHSAAQAQAPVVSVAKVVKVPINEWDQFTGRLQSPEQVEIRPRVSGYIDKVAFTEGSLVQKGDLLFQIDPRPFAAEVKRLEAELQSATAKAHQARMEAQRAKRLKGNAMSTEQADARETTALAAEATVNATAAALDAARLNLEYTEVRAPVSGRVSRAYITAGNLVNAGSSLLTSVVSTKAIYAYFDADEQRFIQYNDLARQGLRQGARDPNQVVLMGLAGQQGFPFTGHIDFLDNQVNPDTGTIRVRAVFNNDDGRLTPGMFARIKWVASNTYPALLIKDTAIGTDLGKKFVLVMDDKHQLNYRTVTLGPRLEGGLRIVRDGLKATDTIVVNGLQRVRPGATISPDVVPMATDSELQLLAATKAPKVPSGTAQANTLAAR</sequence>
<evidence type="ECO:0000313" key="8">
    <source>
        <dbReference type="EMBL" id="ROQ29789.1"/>
    </source>
</evidence>
<dbReference type="Gene3D" id="2.40.420.20">
    <property type="match status" value="1"/>
</dbReference>
<dbReference type="Gene3D" id="1.10.287.470">
    <property type="entry name" value="Helix hairpin bin"/>
    <property type="match status" value="1"/>
</dbReference>
<dbReference type="InterPro" id="IPR006143">
    <property type="entry name" value="RND_pump_MFP"/>
</dbReference>
<proteinExistence type="inferred from homology"/>
<dbReference type="Pfam" id="PF25944">
    <property type="entry name" value="Beta-barrel_RND"/>
    <property type="match status" value="1"/>
</dbReference>
<dbReference type="Proteomes" id="UP000268033">
    <property type="component" value="Unassembled WGS sequence"/>
</dbReference>
<dbReference type="Gene3D" id="2.40.30.170">
    <property type="match status" value="1"/>
</dbReference>
<dbReference type="NCBIfam" id="TIGR01730">
    <property type="entry name" value="RND_mfp"/>
    <property type="match status" value="1"/>
</dbReference>
<dbReference type="SUPFAM" id="SSF111369">
    <property type="entry name" value="HlyD-like secretion proteins"/>
    <property type="match status" value="1"/>
</dbReference>
<evidence type="ECO:0000256" key="3">
    <source>
        <dbReference type="SAM" id="Coils"/>
    </source>
</evidence>
<feature type="coiled-coil region" evidence="3">
    <location>
        <begin position="99"/>
        <end position="126"/>
    </location>
</feature>
<gene>
    <name evidence="8" type="ORF">EDC28_102161</name>
</gene>
<evidence type="ECO:0000259" key="7">
    <source>
        <dbReference type="Pfam" id="PF25967"/>
    </source>
</evidence>
<comment type="subcellular location">
    <subcellularLocation>
        <location evidence="1">Cell inner membrane</location>
        <topology evidence="1">Lipid-anchor</topology>
    </subcellularLocation>
</comment>
<dbReference type="Pfam" id="PF25917">
    <property type="entry name" value="BSH_RND"/>
    <property type="match status" value="1"/>
</dbReference>
<dbReference type="InterPro" id="IPR058625">
    <property type="entry name" value="MdtA-like_BSH"/>
</dbReference>
<dbReference type="EMBL" id="RJUL01000002">
    <property type="protein sequence ID" value="ROQ29789.1"/>
    <property type="molecule type" value="Genomic_DNA"/>
</dbReference>
<evidence type="ECO:0000313" key="9">
    <source>
        <dbReference type="Proteomes" id="UP000268033"/>
    </source>
</evidence>
<dbReference type="Pfam" id="PF25967">
    <property type="entry name" value="RND-MFP_C"/>
    <property type="match status" value="1"/>
</dbReference>
<organism evidence="8 9">
    <name type="scientific">Gallaecimonas pentaromativorans</name>
    <dbReference type="NCBI Taxonomy" id="584787"/>
    <lineage>
        <taxon>Bacteria</taxon>
        <taxon>Pseudomonadati</taxon>
        <taxon>Pseudomonadota</taxon>
        <taxon>Gammaproteobacteria</taxon>
        <taxon>Enterobacterales</taxon>
        <taxon>Gallaecimonadaceae</taxon>
        <taxon>Gallaecimonas</taxon>
    </lineage>
</organism>
<dbReference type="InterPro" id="IPR058624">
    <property type="entry name" value="MdtA-like_HH"/>
</dbReference>
<dbReference type="GO" id="GO:0005886">
    <property type="term" value="C:plasma membrane"/>
    <property type="evidence" value="ECO:0007669"/>
    <property type="project" value="UniProtKB-SubCell"/>
</dbReference>
<feature type="domain" description="Multidrug resistance protein MdtA-like beta-barrel" evidence="6">
    <location>
        <begin position="227"/>
        <end position="289"/>
    </location>
</feature>
<evidence type="ECO:0000256" key="1">
    <source>
        <dbReference type="ARBA" id="ARBA00004519"/>
    </source>
</evidence>
<evidence type="ECO:0000259" key="6">
    <source>
        <dbReference type="Pfam" id="PF25944"/>
    </source>
</evidence>
<dbReference type="AlphaFoldDB" id="A0A3N1PNP9"/>
<dbReference type="RefSeq" id="WP_123420698.1">
    <property type="nucleotide sequence ID" value="NZ_RJUL01000002.1"/>
</dbReference>
<dbReference type="InterPro" id="IPR058627">
    <property type="entry name" value="MdtA-like_C"/>
</dbReference>
<feature type="domain" description="Multidrug resistance protein MdtA-like C-terminal permuted SH3" evidence="7">
    <location>
        <begin position="298"/>
        <end position="359"/>
    </location>
</feature>
<evidence type="ECO:0000256" key="2">
    <source>
        <dbReference type="ARBA" id="ARBA00009477"/>
    </source>
</evidence>
<comment type="caution">
    <text evidence="8">The sequence shown here is derived from an EMBL/GenBank/DDBJ whole genome shotgun (WGS) entry which is preliminary data.</text>
</comment>
<feature type="domain" description="Multidrug resistance protein MdtA-like alpha-helical hairpin" evidence="4">
    <location>
        <begin position="100"/>
        <end position="167"/>
    </location>
</feature>
<protein>
    <submittedName>
        <fullName evidence="8">Multidrug efflux system membrane fusion protein</fullName>
    </submittedName>
</protein>
<dbReference type="PANTHER" id="PTHR30158:SF26">
    <property type="entry name" value="RESISTANCE-NODULATION-CELL DIVISION (RND) MULTIDRUG EFFLUX MEMBRANE FUSION PROTEIN MEXE"/>
    <property type="match status" value="1"/>
</dbReference>
<name>A0A3N1PNP9_9GAMM</name>
<feature type="domain" description="Multidrug resistance protein MdtA-like barrel-sandwich hybrid" evidence="5">
    <location>
        <begin position="58"/>
        <end position="195"/>
    </location>
</feature>
<dbReference type="PROSITE" id="PS51257">
    <property type="entry name" value="PROKAR_LIPOPROTEIN"/>
    <property type="match status" value="1"/>
</dbReference>